<gene>
    <name evidence="1" type="ORF">Amon02_001200700</name>
</gene>
<protein>
    <submittedName>
        <fullName evidence="1">Unnamed protein product</fullName>
    </submittedName>
</protein>
<sequence length="186" mass="21049">MSSSSKVHVVCFLFLLFLTNSKIATKPIATSKFSIFSETKILTKFITLHYQFKKLTAEEIRQRKFLKRGLFLNILVLGQTGTGKATFINTLCDEDIVATNRAAPSELNIEQHTAKIYEGGTQINLDITMIPGFGDFIDNKRATGVVIKHIETQFDNMLDEECKIQRSKKSRDSRIHAALYFIRPTG</sequence>
<proteinExistence type="predicted"/>
<keyword evidence="2" id="KW-1185">Reference proteome</keyword>
<accession>A0ACB5UAP2</accession>
<dbReference type="EMBL" id="BSXS01013479">
    <property type="protein sequence ID" value="GMF04096.1"/>
    <property type="molecule type" value="Genomic_DNA"/>
</dbReference>
<comment type="caution">
    <text evidence="1">The sequence shown here is derived from an EMBL/GenBank/DDBJ whole genome shotgun (WGS) entry which is preliminary data.</text>
</comment>
<name>A0ACB5UAP2_AMBMO</name>
<evidence type="ECO:0000313" key="1">
    <source>
        <dbReference type="EMBL" id="GMF04096.1"/>
    </source>
</evidence>
<evidence type="ECO:0000313" key="2">
    <source>
        <dbReference type="Proteomes" id="UP001165064"/>
    </source>
</evidence>
<reference evidence="1" key="1">
    <citation type="submission" date="2023-04" db="EMBL/GenBank/DDBJ databases">
        <title>Ambrosiozyma monospora NBRC 10751.</title>
        <authorList>
            <person name="Ichikawa N."/>
            <person name="Sato H."/>
            <person name="Tonouchi N."/>
        </authorList>
    </citation>
    <scope>NUCLEOTIDE SEQUENCE</scope>
    <source>
        <strain evidence="1">NBRC 10751</strain>
    </source>
</reference>
<organism evidence="1 2">
    <name type="scientific">Ambrosiozyma monospora</name>
    <name type="common">Yeast</name>
    <name type="synonym">Endomycopsis monosporus</name>
    <dbReference type="NCBI Taxonomy" id="43982"/>
    <lineage>
        <taxon>Eukaryota</taxon>
        <taxon>Fungi</taxon>
        <taxon>Dikarya</taxon>
        <taxon>Ascomycota</taxon>
        <taxon>Saccharomycotina</taxon>
        <taxon>Pichiomycetes</taxon>
        <taxon>Pichiales</taxon>
        <taxon>Pichiaceae</taxon>
        <taxon>Ambrosiozyma</taxon>
    </lineage>
</organism>
<dbReference type="Proteomes" id="UP001165064">
    <property type="component" value="Unassembled WGS sequence"/>
</dbReference>